<dbReference type="Gene3D" id="3.30.70.120">
    <property type="match status" value="1"/>
</dbReference>
<evidence type="ECO:0000256" key="11">
    <source>
        <dbReference type="ARBA" id="ARBA00022741"/>
    </source>
</evidence>
<dbReference type="GO" id="GO:0005737">
    <property type="term" value="C:cytoplasm"/>
    <property type="evidence" value="ECO:0007669"/>
    <property type="project" value="UniProtKB-SubCell"/>
</dbReference>
<dbReference type="GO" id="GO:0000105">
    <property type="term" value="P:L-histidine biosynthetic process"/>
    <property type="evidence" value="ECO:0007669"/>
    <property type="project" value="UniProtKB-UniPathway"/>
</dbReference>
<evidence type="ECO:0000256" key="6">
    <source>
        <dbReference type="ARBA" id="ARBA00020998"/>
    </source>
</evidence>
<evidence type="ECO:0000256" key="4">
    <source>
        <dbReference type="ARBA" id="ARBA00009372"/>
    </source>
</evidence>
<dbReference type="Gene3D" id="3.40.190.10">
    <property type="entry name" value="Periplasmic binding protein-like II"/>
    <property type="match status" value="2"/>
</dbReference>
<gene>
    <name evidence="16" type="ORF">OnM2_071053</name>
</gene>
<dbReference type="SUPFAM" id="SSF53850">
    <property type="entry name" value="Periplasmic binding protein-like II"/>
    <property type="match status" value="1"/>
</dbReference>
<evidence type="ECO:0000313" key="16">
    <source>
        <dbReference type="EMBL" id="RKF57891.1"/>
    </source>
</evidence>
<evidence type="ECO:0000256" key="8">
    <source>
        <dbReference type="ARBA" id="ARBA00022605"/>
    </source>
</evidence>
<dbReference type="InterPro" id="IPR013820">
    <property type="entry name" value="ATP_PRibTrfase_cat"/>
</dbReference>
<dbReference type="NCBIfam" id="TIGR00070">
    <property type="entry name" value="hisG"/>
    <property type="match status" value="1"/>
</dbReference>
<dbReference type="EMBL" id="MCFK01007126">
    <property type="protein sequence ID" value="RKF57891.1"/>
    <property type="molecule type" value="Genomic_DNA"/>
</dbReference>
<protein>
    <recommendedName>
        <fullName evidence="6">ATP phosphoribosyltransferase</fullName>
        <ecNumber evidence="5">2.4.2.17</ecNumber>
    </recommendedName>
</protein>
<dbReference type="NCBIfam" id="TIGR03455">
    <property type="entry name" value="HisG_C-term"/>
    <property type="match status" value="1"/>
</dbReference>
<comment type="catalytic activity">
    <reaction evidence="1">
        <text>1-(5-phospho-beta-D-ribosyl)-ATP + diphosphate = 5-phospho-alpha-D-ribose 1-diphosphate + ATP</text>
        <dbReference type="Rhea" id="RHEA:18473"/>
        <dbReference type="ChEBI" id="CHEBI:30616"/>
        <dbReference type="ChEBI" id="CHEBI:33019"/>
        <dbReference type="ChEBI" id="CHEBI:58017"/>
        <dbReference type="ChEBI" id="CHEBI:73183"/>
        <dbReference type="EC" id="2.4.2.17"/>
    </reaction>
</comment>
<evidence type="ECO:0000256" key="7">
    <source>
        <dbReference type="ARBA" id="ARBA00022490"/>
    </source>
</evidence>
<dbReference type="FunFam" id="3.40.190.10:FF:000123">
    <property type="entry name" value="HIS1p ATP phosphoribosyltransferase"/>
    <property type="match status" value="1"/>
</dbReference>
<keyword evidence="11" id="KW-0547">Nucleotide-binding</keyword>
<dbReference type="GO" id="GO:0003879">
    <property type="term" value="F:ATP phosphoribosyltransferase activity"/>
    <property type="evidence" value="ECO:0007669"/>
    <property type="project" value="UniProtKB-EC"/>
</dbReference>
<dbReference type="Proteomes" id="UP000286134">
    <property type="component" value="Unassembled WGS sequence"/>
</dbReference>
<keyword evidence="8" id="KW-0028">Amino-acid biosynthesis</keyword>
<evidence type="ECO:0000256" key="2">
    <source>
        <dbReference type="ARBA" id="ARBA00004496"/>
    </source>
</evidence>
<dbReference type="UniPathway" id="UPA00031">
    <property type="reaction ID" value="UER00006"/>
</dbReference>
<keyword evidence="13" id="KW-0368">Histidine biosynthesis</keyword>
<evidence type="ECO:0000256" key="13">
    <source>
        <dbReference type="ARBA" id="ARBA00023102"/>
    </source>
</evidence>
<keyword evidence="10 16" id="KW-0808">Transferase</keyword>
<comment type="subcellular location">
    <subcellularLocation>
        <location evidence="2">Cytoplasm</location>
    </subcellularLocation>
</comment>
<accession>A0A420HKC5</accession>
<dbReference type="GO" id="GO:0000287">
    <property type="term" value="F:magnesium ion binding"/>
    <property type="evidence" value="ECO:0007669"/>
    <property type="project" value="InterPro"/>
</dbReference>
<evidence type="ECO:0000256" key="3">
    <source>
        <dbReference type="ARBA" id="ARBA00004667"/>
    </source>
</evidence>
<dbReference type="SUPFAM" id="SSF54913">
    <property type="entry name" value="GlnB-like"/>
    <property type="match status" value="1"/>
</dbReference>
<evidence type="ECO:0000259" key="14">
    <source>
        <dbReference type="Pfam" id="PF01634"/>
    </source>
</evidence>
<dbReference type="InterPro" id="IPR011322">
    <property type="entry name" value="N-reg_PII-like_a/b"/>
</dbReference>
<dbReference type="InterPro" id="IPR018198">
    <property type="entry name" value="ATP_PRibTrfase_CS"/>
</dbReference>
<organism evidence="16 17">
    <name type="scientific">Erysiphe neolycopersici</name>
    <dbReference type="NCBI Taxonomy" id="212602"/>
    <lineage>
        <taxon>Eukaryota</taxon>
        <taxon>Fungi</taxon>
        <taxon>Dikarya</taxon>
        <taxon>Ascomycota</taxon>
        <taxon>Pezizomycotina</taxon>
        <taxon>Leotiomycetes</taxon>
        <taxon>Erysiphales</taxon>
        <taxon>Erysiphaceae</taxon>
        <taxon>Erysiphe</taxon>
    </lineage>
</organism>
<dbReference type="PANTHER" id="PTHR21403:SF8">
    <property type="entry name" value="ATP PHOSPHORIBOSYLTRANSFERASE"/>
    <property type="match status" value="1"/>
</dbReference>
<dbReference type="EC" id="2.4.2.17" evidence="5"/>
<comment type="caution">
    <text evidence="16">The sequence shown here is derived from an EMBL/GenBank/DDBJ whole genome shotgun (WGS) entry which is preliminary data.</text>
</comment>
<evidence type="ECO:0000256" key="9">
    <source>
        <dbReference type="ARBA" id="ARBA00022676"/>
    </source>
</evidence>
<evidence type="ECO:0000256" key="1">
    <source>
        <dbReference type="ARBA" id="ARBA00000915"/>
    </source>
</evidence>
<feature type="domain" description="ATP phosphoribosyltransferase catalytic" evidence="14">
    <location>
        <begin position="83"/>
        <end position="280"/>
    </location>
</feature>
<dbReference type="OrthoDB" id="2574at2759"/>
<dbReference type="GO" id="GO:0005524">
    <property type="term" value="F:ATP binding"/>
    <property type="evidence" value="ECO:0007669"/>
    <property type="project" value="UniProtKB-KW"/>
</dbReference>
<comment type="pathway">
    <text evidence="3">Amino-acid biosynthesis; L-histidine biosynthesis; L-histidine from 5-phospho-alpha-D-ribose 1-diphosphate: step 1/9.</text>
</comment>
<proteinExistence type="inferred from homology"/>
<dbReference type="InterPro" id="IPR015867">
    <property type="entry name" value="N-reg_PII/ATP_PRibTrfase_C"/>
</dbReference>
<keyword evidence="9 16" id="KW-0328">Glycosyltransferase</keyword>
<evidence type="ECO:0000256" key="5">
    <source>
        <dbReference type="ARBA" id="ARBA00011946"/>
    </source>
</evidence>
<evidence type="ECO:0000313" key="17">
    <source>
        <dbReference type="Proteomes" id="UP000286134"/>
    </source>
</evidence>
<evidence type="ECO:0000256" key="12">
    <source>
        <dbReference type="ARBA" id="ARBA00022840"/>
    </source>
</evidence>
<dbReference type="FunFam" id="3.30.70.120:FF:000003">
    <property type="entry name" value="ATP phosphoribosyltransferase"/>
    <property type="match status" value="1"/>
</dbReference>
<dbReference type="AlphaFoldDB" id="A0A420HKC5"/>
<dbReference type="Pfam" id="PF08029">
    <property type="entry name" value="HisG_C"/>
    <property type="match status" value="1"/>
</dbReference>
<sequence>MDIVNHLEGRLLFAVPKSELKQSFREQFLFWKKKSFTLIFEEGRLLQATLDLLNGADIIFKREHRQDIALCKNLPIALVFLPASDIPTFVGEGRVSLGITGRDTVAEYMSSVDKNERKHAGSHKSNVESEAIETKSGCREIMDLNFGFCKLQVQVPENGIYKQPSDLIGKNIGTSFVNLTKDYFSRIENDAKHLTEKRVNVETANASLCTNVIELSGSVEAACALGVADGIVDLVESGETMKAAGLQAIDTVMESTAILIQNFHSSDQQIIDLIISRLQGIIAAQKYVLCQYNIARTNLKAALKITPGKRAATISPLEDEDWVAVNAMVEKKIIASSMDRLCEIGAEDIFVIKIQNSR</sequence>
<dbReference type="InterPro" id="IPR001348">
    <property type="entry name" value="ATP_PRibTrfase_HisG"/>
</dbReference>
<keyword evidence="17" id="KW-1185">Reference proteome</keyword>
<dbReference type="PANTHER" id="PTHR21403">
    <property type="entry name" value="ATP PHOSPHORIBOSYLTRANSFERASE ATP-PRTASE"/>
    <property type="match status" value="1"/>
</dbReference>
<name>A0A420HKC5_9PEZI</name>
<evidence type="ECO:0000259" key="15">
    <source>
        <dbReference type="Pfam" id="PF08029"/>
    </source>
</evidence>
<evidence type="ECO:0000256" key="10">
    <source>
        <dbReference type="ARBA" id="ARBA00022679"/>
    </source>
</evidence>
<dbReference type="Pfam" id="PF01634">
    <property type="entry name" value="HisG"/>
    <property type="match status" value="1"/>
</dbReference>
<reference evidence="16 17" key="1">
    <citation type="journal article" date="2018" name="BMC Genomics">
        <title>Comparative genome analyses reveal sequence features reflecting distinct modes of host-adaptation between dicot and monocot powdery mildew.</title>
        <authorList>
            <person name="Wu Y."/>
            <person name="Ma X."/>
            <person name="Pan Z."/>
            <person name="Kale S.D."/>
            <person name="Song Y."/>
            <person name="King H."/>
            <person name="Zhang Q."/>
            <person name="Presley C."/>
            <person name="Deng X."/>
            <person name="Wei C.I."/>
            <person name="Xiao S."/>
        </authorList>
    </citation>
    <scope>NUCLEOTIDE SEQUENCE [LARGE SCALE GENOMIC DNA]</scope>
    <source>
        <strain evidence="16">UMSG2</strain>
    </source>
</reference>
<dbReference type="PROSITE" id="PS01316">
    <property type="entry name" value="ATP_P_PHORIBOSYLTR"/>
    <property type="match status" value="1"/>
</dbReference>
<keyword evidence="12" id="KW-0067">ATP-binding</keyword>
<dbReference type="InterPro" id="IPR013115">
    <property type="entry name" value="HisG_C"/>
</dbReference>
<comment type="similarity">
    <text evidence="4">Belongs to the ATP phosphoribosyltransferase family.</text>
</comment>
<keyword evidence="7" id="KW-0963">Cytoplasm</keyword>
<feature type="domain" description="Histidine biosynthesis HisG C-terminal" evidence="15">
    <location>
        <begin position="284"/>
        <end position="356"/>
    </location>
</feature>
<dbReference type="STRING" id="212602.A0A420HKC5"/>